<gene>
    <name evidence="5" type="ORF">C8N24_1032</name>
</gene>
<reference evidence="5 6" key="1">
    <citation type="submission" date="2018-10" db="EMBL/GenBank/DDBJ databases">
        <title>Genomic Encyclopedia of Archaeal and Bacterial Type Strains, Phase II (KMG-II): from individual species to whole genera.</title>
        <authorList>
            <person name="Goeker M."/>
        </authorList>
    </citation>
    <scope>NUCLEOTIDE SEQUENCE [LARGE SCALE GENOMIC DNA]</scope>
    <source>
        <strain evidence="5 6">DSM 14954</strain>
    </source>
</reference>
<dbReference type="PANTHER" id="PTHR43132">
    <property type="entry name" value="ARSENICAL RESISTANCE OPERON REPRESSOR ARSR-RELATED"/>
    <property type="match status" value="1"/>
</dbReference>
<dbReference type="InterPro" id="IPR036390">
    <property type="entry name" value="WH_DNA-bd_sf"/>
</dbReference>
<dbReference type="InterPro" id="IPR001845">
    <property type="entry name" value="HTH_ArsR_DNA-bd_dom"/>
</dbReference>
<dbReference type="Pfam" id="PF12840">
    <property type="entry name" value="HTH_20"/>
    <property type="match status" value="1"/>
</dbReference>
<dbReference type="PROSITE" id="PS50987">
    <property type="entry name" value="HTH_ARSR_2"/>
    <property type="match status" value="1"/>
</dbReference>
<evidence type="ECO:0000259" key="4">
    <source>
        <dbReference type="PROSITE" id="PS50987"/>
    </source>
</evidence>
<dbReference type="GO" id="GO:0003677">
    <property type="term" value="F:DNA binding"/>
    <property type="evidence" value="ECO:0007669"/>
    <property type="project" value="UniProtKB-KW"/>
</dbReference>
<dbReference type="SMART" id="SM00418">
    <property type="entry name" value="HTH_ARSR"/>
    <property type="match status" value="1"/>
</dbReference>
<evidence type="ECO:0000256" key="1">
    <source>
        <dbReference type="ARBA" id="ARBA00023015"/>
    </source>
</evidence>
<feature type="domain" description="HTH arsR-type" evidence="4">
    <location>
        <begin position="11"/>
        <end position="105"/>
    </location>
</feature>
<dbReference type="AlphaFoldDB" id="A0A660L868"/>
<organism evidence="5 6">
    <name type="scientific">Solirubrobacter pauli</name>
    <dbReference type="NCBI Taxonomy" id="166793"/>
    <lineage>
        <taxon>Bacteria</taxon>
        <taxon>Bacillati</taxon>
        <taxon>Actinomycetota</taxon>
        <taxon>Thermoleophilia</taxon>
        <taxon>Solirubrobacterales</taxon>
        <taxon>Solirubrobacteraceae</taxon>
        <taxon>Solirubrobacter</taxon>
    </lineage>
</organism>
<keyword evidence="1" id="KW-0805">Transcription regulation</keyword>
<dbReference type="CDD" id="cd00090">
    <property type="entry name" value="HTH_ARSR"/>
    <property type="match status" value="1"/>
</dbReference>
<evidence type="ECO:0000313" key="5">
    <source>
        <dbReference type="EMBL" id="RKQ91212.1"/>
    </source>
</evidence>
<dbReference type="SUPFAM" id="SSF46785">
    <property type="entry name" value="Winged helix' DNA-binding domain"/>
    <property type="match status" value="1"/>
</dbReference>
<dbReference type="InterPro" id="IPR036388">
    <property type="entry name" value="WH-like_DNA-bd_sf"/>
</dbReference>
<evidence type="ECO:0000313" key="6">
    <source>
        <dbReference type="Proteomes" id="UP000278962"/>
    </source>
</evidence>
<dbReference type="InterPro" id="IPR011991">
    <property type="entry name" value="ArsR-like_HTH"/>
</dbReference>
<evidence type="ECO:0000256" key="2">
    <source>
        <dbReference type="ARBA" id="ARBA00023125"/>
    </source>
</evidence>
<comment type="caution">
    <text evidence="5">The sequence shown here is derived from an EMBL/GenBank/DDBJ whole genome shotgun (WGS) entry which is preliminary data.</text>
</comment>
<keyword evidence="6" id="KW-1185">Reference proteome</keyword>
<name>A0A660L868_9ACTN</name>
<dbReference type="RefSeq" id="WP_121248630.1">
    <property type="nucleotide sequence ID" value="NZ_RBIL01000001.1"/>
</dbReference>
<evidence type="ECO:0000256" key="3">
    <source>
        <dbReference type="ARBA" id="ARBA00023163"/>
    </source>
</evidence>
<dbReference type="PANTHER" id="PTHR43132:SF9">
    <property type="entry name" value="ARSR FAMILY TRANSCRIPTIONAL REGULATORY PROTEIN"/>
    <property type="match status" value="1"/>
</dbReference>
<accession>A0A660L868</accession>
<dbReference type="GO" id="GO:0003700">
    <property type="term" value="F:DNA-binding transcription factor activity"/>
    <property type="evidence" value="ECO:0007669"/>
    <property type="project" value="InterPro"/>
</dbReference>
<keyword evidence="2" id="KW-0238">DNA-binding</keyword>
<protein>
    <submittedName>
        <fullName evidence="5">ArsR family transcriptional regulator</fullName>
    </submittedName>
</protein>
<dbReference type="Proteomes" id="UP000278962">
    <property type="component" value="Unassembled WGS sequence"/>
</dbReference>
<dbReference type="OrthoDB" id="194599at2"/>
<dbReference type="NCBIfam" id="NF033788">
    <property type="entry name" value="HTH_metalloreg"/>
    <property type="match status" value="1"/>
</dbReference>
<dbReference type="EMBL" id="RBIL01000001">
    <property type="protein sequence ID" value="RKQ91212.1"/>
    <property type="molecule type" value="Genomic_DNA"/>
</dbReference>
<dbReference type="PRINTS" id="PR00778">
    <property type="entry name" value="HTHARSR"/>
</dbReference>
<proteinExistence type="predicted"/>
<keyword evidence="3" id="KW-0804">Transcription</keyword>
<dbReference type="InterPro" id="IPR051011">
    <property type="entry name" value="Metal_resp_trans_reg"/>
</dbReference>
<dbReference type="Gene3D" id="1.10.10.10">
    <property type="entry name" value="Winged helix-like DNA-binding domain superfamily/Winged helix DNA-binding domain"/>
    <property type="match status" value="1"/>
</dbReference>
<sequence length="117" mass="12568">MTEAVPIPHPLPEALVELIAQRFRVIGEPMRIRLLDALRDGPMTIAELTDVLGASQQNVSKHVGVLAQAGILARTKDGNRVRCSIADDSIFELCELVCGGLRQQVAGLDRLLAGDAT</sequence>